<keyword evidence="5" id="KW-1185">Reference proteome</keyword>
<reference evidence="3" key="2">
    <citation type="submission" date="2024-04" db="EMBL/GenBank/DDBJ databases">
        <authorList>
            <person name="Chen Y."/>
            <person name="Shah S."/>
            <person name="Dougan E. K."/>
            <person name="Thang M."/>
            <person name="Chan C."/>
        </authorList>
    </citation>
    <scope>NUCLEOTIDE SEQUENCE [LARGE SCALE GENOMIC DNA]</scope>
</reference>
<dbReference type="Proteomes" id="UP001152797">
    <property type="component" value="Unassembled WGS sequence"/>
</dbReference>
<proteinExistence type="predicted"/>
<evidence type="ECO:0000313" key="5">
    <source>
        <dbReference type="Proteomes" id="UP001152797"/>
    </source>
</evidence>
<dbReference type="EMBL" id="CAMXCT020001759">
    <property type="protein sequence ID" value="CAL1146176.1"/>
    <property type="molecule type" value="Genomic_DNA"/>
</dbReference>
<dbReference type="EMBL" id="CAMXCT010001759">
    <property type="protein sequence ID" value="CAI3992801.1"/>
    <property type="molecule type" value="Genomic_DNA"/>
</dbReference>
<comment type="caution">
    <text evidence="2">The sequence shown here is derived from an EMBL/GenBank/DDBJ whole genome shotgun (WGS) entry which is preliminary data.</text>
</comment>
<protein>
    <submittedName>
        <fullName evidence="4">WD repeat-containing protein 64</fullName>
    </submittedName>
</protein>
<feature type="transmembrane region" description="Helical" evidence="1">
    <location>
        <begin position="38"/>
        <end position="55"/>
    </location>
</feature>
<keyword evidence="1" id="KW-0812">Transmembrane</keyword>
<sequence>MDGYVGVVISMPTVAMLMGSAAVFVCRLPDKVQAGFQMFSAGLLISAVANELFPLLKPSDQPSQGPWPLLIGFTVGLVFMFGLGYLTEFMEDDDDEEAVKHKRTNSDIETALVDICEQEREKAKQHFELEVKEIDGEVNRLQGFLAQGSQNQIDELLHSLEYRVHRATRVLYLRSGIDDQNLTRMQFHGRELKQSSERLQRFESFQKAKDNLKAFQACLEHLHGHAERVPFRRWKAMAKPAEDEKLPEELPLALVTAVVVDAAVDGMLIGYLFEWR</sequence>
<feature type="transmembrane region" description="Helical" evidence="1">
    <location>
        <begin position="6"/>
        <end position="26"/>
    </location>
</feature>
<evidence type="ECO:0000313" key="4">
    <source>
        <dbReference type="EMBL" id="CAL4780113.1"/>
    </source>
</evidence>
<dbReference type="OrthoDB" id="424656at2759"/>
<evidence type="ECO:0000313" key="3">
    <source>
        <dbReference type="EMBL" id="CAL1146176.1"/>
    </source>
</evidence>
<evidence type="ECO:0000256" key="1">
    <source>
        <dbReference type="SAM" id="Phobius"/>
    </source>
</evidence>
<gene>
    <name evidence="2" type="ORF">C1SCF055_LOCUS19597</name>
</gene>
<keyword evidence="1" id="KW-1133">Transmembrane helix</keyword>
<feature type="transmembrane region" description="Helical" evidence="1">
    <location>
        <begin position="67"/>
        <end position="86"/>
    </location>
</feature>
<accession>A0A9P1CMA3</accession>
<organism evidence="2">
    <name type="scientific">Cladocopium goreaui</name>
    <dbReference type="NCBI Taxonomy" id="2562237"/>
    <lineage>
        <taxon>Eukaryota</taxon>
        <taxon>Sar</taxon>
        <taxon>Alveolata</taxon>
        <taxon>Dinophyceae</taxon>
        <taxon>Suessiales</taxon>
        <taxon>Symbiodiniaceae</taxon>
        <taxon>Cladocopium</taxon>
    </lineage>
</organism>
<name>A0A9P1CMA3_9DINO</name>
<evidence type="ECO:0000313" key="2">
    <source>
        <dbReference type="EMBL" id="CAI3992801.1"/>
    </source>
</evidence>
<dbReference type="EMBL" id="CAMXCT030001759">
    <property type="protein sequence ID" value="CAL4780113.1"/>
    <property type="molecule type" value="Genomic_DNA"/>
</dbReference>
<dbReference type="AlphaFoldDB" id="A0A9P1CMA3"/>
<reference evidence="2" key="1">
    <citation type="submission" date="2022-10" db="EMBL/GenBank/DDBJ databases">
        <authorList>
            <person name="Chen Y."/>
            <person name="Dougan E. K."/>
            <person name="Chan C."/>
            <person name="Rhodes N."/>
            <person name="Thang M."/>
        </authorList>
    </citation>
    <scope>NUCLEOTIDE SEQUENCE</scope>
</reference>
<keyword evidence="1" id="KW-0472">Membrane</keyword>